<dbReference type="EMBL" id="BLXT01007506">
    <property type="protein sequence ID" value="GFO39711.1"/>
    <property type="molecule type" value="Genomic_DNA"/>
</dbReference>
<keyword evidence="3" id="KW-1185">Reference proteome</keyword>
<comment type="caution">
    <text evidence="2">The sequence shown here is derived from an EMBL/GenBank/DDBJ whole genome shotgun (WGS) entry which is preliminary data.</text>
</comment>
<feature type="region of interest" description="Disordered" evidence="1">
    <location>
        <begin position="39"/>
        <end position="61"/>
    </location>
</feature>
<evidence type="ECO:0000313" key="2">
    <source>
        <dbReference type="EMBL" id="GFO39711.1"/>
    </source>
</evidence>
<reference evidence="2 3" key="1">
    <citation type="journal article" date="2021" name="Elife">
        <title>Chloroplast acquisition without the gene transfer in kleptoplastic sea slugs, Plakobranchus ocellatus.</title>
        <authorList>
            <person name="Maeda T."/>
            <person name="Takahashi S."/>
            <person name="Yoshida T."/>
            <person name="Shimamura S."/>
            <person name="Takaki Y."/>
            <person name="Nagai Y."/>
            <person name="Toyoda A."/>
            <person name="Suzuki Y."/>
            <person name="Arimoto A."/>
            <person name="Ishii H."/>
            <person name="Satoh N."/>
            <person name="Nishiyama T."/>
            <person name="Hasebe M."/>
            <person name="Maruyama T."/>
            <person name="Minagawa J."/>
            <person name="Obokata J."/>
            <person name="Shigenobu S."/>
        </authorList>
    </citation>
    <scope>NUCLEOTIDE SEQUENCE [LARGE SCALE GENOMIC DNA]</scope>
</reference>
<evidence type="ECO:0000256" key="1">
    <source>
        <dbReference type="SAM" id="MobiDB-lite"/>
    </source>
</evidence>
<dbReference type="Proteomes" id="UP000735302">
    <property type="component" value="Unassembled WGS sequence"/>
</dbReference>
<protein>
    <submittedName>
        <fullName evidence="2">Uncharacterized protein</fullName>
    </submittedName>
</protein>
<proteinExistence type="predicted"/>
<sequence>MTRDPAIRSAGIFLSRVRFPPSTPWPKFEIHCIRIDEPTNSDKERQTAQCPHNARPLSSAHGAGCPMTLINDLYKLVGGVGGTVACESALRSAGTFLSRVRAPPSAPRPDGGPKSLRSPGCGLAIYKNPIN</sequence>
<evidence type="ECO:0000313" key="3">
    <source>
        <dbReference type="Proteomes" id="UP000735302"/>
    </source>
</evidence>
<organism evidence="2 3">
    <name type="scientific">Plakobranchus ocellatus</name>
    <dbReference type="NCBI Taxonomy" id="259542"/>
    <lineage>
        <taxon>Eukaryota</taxon>
        <taxon>Metazoa</taxon>
        <taxon>Spiralia</taxon>
        <taxon>Lophotrochozoa</taxon>
        <taxon>Mollusca</taxon>
        <taxon>Gastropoda</taxon>
        <taxon>Heterobranchia</taxon>
        <taxon>Euthyneura</taxon>
        <taxon>Panpulmonata</taxon>
        <taxon>Sacoglossa</taxon>
        <taxon>Placobranchoidea</taxon>
        <taxon>Plakobranchidae</taxon>
        <taxon>Plakobranchus</taxon>
    </lineage>
</organism>
<accession>A0AAV4D6N5</accession>
<feature type="region of interest" description="Disordered" evidence="1">
    <location>
        <begin position="100"/>
        <end position="119"/>
    </location>
</feature>
<dbReference type="AlphaFoldDB" id="A0AAV4D6N5"/>
<name>A0AAV4D6N5_9GAST</name>
<gene>
    <name evidence="2" type="ORF">PoB_006621600</name>
</gene>